<dbReference type="InterPro" id="IPR011047">
    <property type="entry name" value="Quinoprotein_ADH-like_sf"/>
</dbReference>
<proteinExistence type="predicted"/>
<accession>A0AAJ6L0A6</accession>
<organism evidence="1 2">
    <name type="scientific">Micromonospora profundi</name>
    <dbReference type="NCBI Taxonomy" id="1420889"/>
    <lineage>
        <taxon>Bacteria</taxon>
        <taxon>Bacillati</taxon>
        <taxon>Actinomycetota</taxon>
        <taxon>Actinomycetes</taxon>
        <taxon>Micromonosporales</taxon>
        <taxon>Micromonosporaceae</taxon>
        <taxon>Micromonospora</taxon>
    </lineage>
</organism>
<dbReference type="SUPFAM" id="SSF50998">
    <property type="entry name" value="Quinoprotein alcohol dehydrogenase-like"/>
    <property type="match status" value="1"/>
</dbReference>
<dbReference type="AlphaFoldDB" id="A0AAJ6L0A6"/>
<protein>
    <submittedName>
        <fullName evidence="1">PQQ-binding-like beta-propeller repeat protein</fullName>
    </submittedName>
</protein>
<name>A0AAJ6L0A6_9ACTN</name>
<sequence length="261" mass="27479">MSHRKSLTTDGITVAPTVVVMPAQEAVRGSRVPGSTVVRGADDQVIGTTRGDAKAVIGDTVVLDAGDCQFAAARGGQILWTTRGMPCEERTGDRTHPPRYYKSRLYLPTFTDGEMTGTATVNLDDGQWRMTGPLLTASSDYTLPAATAGVAGDDIWVGRRGSRLTAVDAATGRELWTHDAPGNLPPGVGNGTVVVTSVLNARLTELAGHPLIGDKRTAYLVTVLDARTGQTTARLIMTARVWPPEGVGVAPGRAFTSRAGR</sequence>
<keyword evidence="2" id="KW-1185">Reference proteome</keyword>
<dbReference type="KEGG" id="mprn:Q3V37_16700"/>
<dbReference type="InterPro" id="IPR015943">
    <property type="entry name" value="WD40/YVTN_repeat-like_dom_sf"/>
</dbReference>
<evidence type="ECO:0000313" key="2">
    <source>
        <dbReference type="Proteomes" id="UP001235874"/>
    </source>
</evidence>
<dbReference type="Gene3D" id="2.130.10.10">
    <property type="entry name" value="YVTN repeat-like/Quinoprotein amine dehydrogenase"/>
    <property type="match status" value="1"/>
</dbReference>
<reference evidence="1 2" key="1">
    <citation type="submission" date="2023-07" db="EMBL/GenBank/DDBJ databases">
        <title>Micromonospora profundi TRM 95458 converts glycerol to a new osmotic compound.</title>
        <authorList>
            <person name="Lu D."/>
        </authorList>
    </citation>
    <scope>NUCLEOTIDE SEQUENCE [LARGE SCALE GENOMIC DNA]</scope>
    <source>
        <strain evidence="1 2">TRM95458</strain>
    </source>
</reference>
<gene>
    <name evidence="1" type="ORF">Q3V37_16700</name>
</gene>
<evidence type="ECO:0000313" key="1">
    <source>
        <dbReference type="EMBL" id="WLS43080.1"/>
    </source>
</evidence>
<dbReference type="EMBL" id="CP130472">
    <property type="protein sequence ID" value="WLS43080.1"/>
    <property type="molecule type" value="Genomic_DNA"/>
</dbReference>
<dbReference type="RefSeq" id="WP_306270451.1">
    <property type="nucleotide sequence ID" value="NZ_CP130472.1"/>
</dbReference>
<dbReference type="Proteomes" id="UP001235874">
    <property type="component" value="Chromosome"/>
</dbReference>